<evidence type="ECO:0000313" key="3">
    <source>
        <dbReference type="Proteomes" id="UP000691718"/>
    </source>
</evidence>
<feature type="compositionally biased region" description="Basic and acidic residues" evidence="1">
    <location>
        <begin position="141"/>
        <end position="153"/>
    </location>
</feature>
<comment type="caution">
    <text evidence="2">The sequence shown here is derived from an EMBL/GenBank/DDBJ whole genome shotgun (WGS) entry which is preliminary data.</text>
</comment>
<evidence type="ECO:0000256" key="1">
    <source>
        <dbReference type="SAM" id="MobiDB-lite"/>
    </source>
</evidence>
<feature type="compositionally biased region" description="Low complexity" evidence="1">
    <location>
        <begin position="60"/>
        <end position="74"/>
    </location>
</feature>
<dbReference type="Proteomes" id="UP000691718">
    <property type="component" value="Unassembled WGS sequence"/>
</dbReference>
<feature type="region of interest" description="Disordered" evidence="1">
    <location>
        <begin position="195"/>
        <end position="221"/>
    </location>
</feature>
<evidence type="ECO:0000313" key="2">
    <source>
        <dbReference type="EMBL" id="CAG4958713.1"/>
    </source>
</evidence>
<feature type="non-terminal residue" evidence="2">
    <location>
        <position position="221"/>
    </location>
</feature>
<dbReference type="OrthoDB" id="6931675at2759"/>
<accession>A0A8S3WFY2</accession>
<organism evidence="2 3">
    <name type="scientific">Parnassius apollo</name>
    <name type="common">Apollo butterfly</name>
    <name type="synonym">Papilio apollo</name>
    <dbReference type="NCBI Taxonomy" id="110799"/>
    <lineage>
        <taxon>Eukaryota</taxon>
        <taxon>Metazoa</taxon>
        <taxon>Ecdysozoa</taxon>
        <taxon>Arthropoda</taxon>
        <taxon>Hexapoda</taxon>
        <taxon>Insecta</taxon>
        <taxon>Pterygota</taxon>
        <taxon>Neoptera</taxon>
        <taxon>Endopterygota</taxon>
        <taxon>Lepidoptera</taxon>
        <taxon>Glossata</taxon>
        <taxon>Ditrysia</taxon>
        <taxon>Papilionoidea</taxon>
        <taxon>Papilionidae</taxon>
        <taxon>Parnassiinae</taxon>
        <taxon>Parnassini</taxon>
        <taxon>Parnassius</taxon>
        <taxon>Parnassius</taxon>
    </lineage>
</organism>
<keyword evidence="3" id="KW-1185">Reference proteome</keyword>
<reference evidence="2" key="1">
    <citation type="submission" date="2021-04" db="EMBL/GenBank/DDBJ databases">
        <authorList>
            <person name="Tunstrom K."/>
        </authorList>
    </citation>
    <scope>NUCLEOTIDE SEQUENCE</scope>
</reference>
<name>A0A8S3WFY2_PARAO</name>
<sequence>MASRLKLDNTAGSLKPKTAVTTAGVMSTGTSSKRVPSTTGGNTSVSPTKSRTSDISLAHSSFSTPGSSPASLSAKANRLYQEAKTQMEPSGNIKTSIKETVLSNIAGMYEIILRLSESRQTLQVQLEKSRAENAATLLKREREHAEQLSEARKHSSLPSTAASPPIELMKELIENLQDHTKTVVECQKHTITLTEQLKQPPQNNISERTYAQAVGTSKHQQ</sequence>
<proteinExistence type="predicted"/>
<feature type="region of interest" description="Disordered" evidence="1">
    <location>
        <begin position="1"/>
        <end position="75"/>
    </location>
</feature>
<feature type="compositionally biased region" description="Polar residues" evidence="1">
    <location>
        <begin position="19"/>
        <end position="59"/>
    </location>
</feature>
<gene>
    <name evidence="2" type="ORF">PAPOLLO_LOCUS5989</name>
</gene>
<dbReference type="EMBL" id="CAJQZP010000384">
    <property type="protein sequence ID" value="CAG4958713.1"/>
    <property type="molecule type" value="Genomic_DNA"/>
</dbReference>
<protein>
    <submittedName>
        <fullName evidence="2">(apollo) hypothetical protein</fullName>
    </submittedName>
</protein>
<dbReference type="AlphaFoldDB" id="A0A8S3WFY2"/>
<feature type="region of interest" description="Disordered" evidence="1">
    <location>
        <begin position="141"/>
        <end position="163"/>
    </location>
</feature>